<keyword evidence="5" id="KW-0067">ATP-binding</keyword>
<dbReference type="InterPro" id="IPR038729">
    <property type="entry name" value="Rad50/SbcC_AAA"/>
</dbReference>
<dbReference type="GO" id="GO:0009432">
    <property type="term" value="P:SOS response"/>
    <property type="evidence" value="ECO:0007669"/>
    <property type="project" value="TreeGrafter"/>
</dbReference>
<protein>
    <recommendedName>
        <fullName evidence="2">DNA repair protein RecN</fullName>
    </recommendedName>
    <alternativeName>
        <fullName evidence="7">Recombination protein N</fullName>
    </alternativeName>
</protein>
<keyword evidence="3" id="KW-0547">Nucleotide-binding</keyword>
<dbReference type="SUPFAM" id="SSF52540">
    <property type="entry name" value="P-loop containing nucleoside triphosphate hydrolases"/>
    <property type="match status" value="1"/>
</dbReference>
<evidence type="ECO:0000256" key="2">
    <source>
        <dbReference type="ARBA" id="ARBA00021315"/>
    </source>
</evidence>
<proteinExistence type="inferred from homology"/>
<reference evidence="10" key="1">
    <citation type="submission" date="2018-06" db="EMBL/GenBank/DDBJ databases">
        <authorList>
            <person name="Zhirakovskaya E."/>
        </authorList>
    </citation>
    <scope>NUCLEOTIDE SEQUENCE</scope>
</reference>
<dbReference type="InterPro" id="IPR004604">
    <property type="entry name" value="DNA_recomb/repair_RecN"/>
</dbReference>
<sequence>MLTNLSIKNYALIDNLSVNFKDRLSTITGETGAGKSILLGALGLALGKRADLSTLKNTEKKCIIEAEFSILNYQLNSFFEENELDFEKETIVRREILPNGKSRAFINDTPVTLQVLQTLSEKLIDVHSQHQTQQLSNVSFQFEIIDALANNSAKIESYKRGLRLYNGLVKELGKLKKNQEFAKEQYEYNLYLFEELKKANLLENEQGTIEKTLDKLNNIEDVKLNLLEAQSVAFNDEIGLKALLNSMTANLNKISLYSDEYKELYNRILSIKIEFD</sequence>
<dbReference type="AlphaFoldDB" id="A0A3B0UIE1"/>
<evidence type="ECO:0000256" key="5">
    <source>
        <dbReference type="ARBA" id="ARBA00022840"/>
    </source>
</evidence>
<organism evidence="10">
    <name type="scientific">hydrothermal vent metagenome</name>
    <dbReference type="NCBI Taxonomy" id="652676"/>
    <lineage>
        <taxon>unclassified sequences</taxon>
        <taxon>metagenomes</taxon>
        <taxon>ecological metagenomes</taxon>
    </lineage>
</organism>
<accession>A0A3B0UIE1</accession>
<dbReference type="GO" id="GO:0006302">
    <property type="term" value="P:double-strand break repair"/>
    <property type="evidence" value="ECO:0007669"/>
    <property type="project" value="InterPro"/>
</dbReference>
<evidence type="ECO:0000259" key="9">
    <source>
        <dbReference type="Pfam" id="PF13476"/>
    </source>
</evidence>
<evidence type="ECO:0000256" key="4">
    <source>
        <dbReference type="ARBA" id="ARBA00022763"/>
    </source>
</evidence>
<dbReference type="InterPro" id="IPR027417">
    <property type="entry name" value="P-loop_NTPase"/>
</dbReference>
<evidence type="ECO:0000256" key="8">
    <source>
        <dbReference type="SAM" id="Coils"/>
    </source>
</evidence>
<dbReference type="Pfam" id="PF13476">
    <property type="entry name" value="AAA_23"/>
    <property type="match status" value="1"/>
</dbReference>
<feature type="coiled-coil region" evidence="8">
    <location>
        <begin position="165"/>
        <end position="222"/>
    </location>
</feature>
<feature type="domain" description="Rad50/SbcC-type AAA" evidence="9">
    <location>
        <begin position="5"/>
        <end position="219"/>
    </location>
</feature>
<evidence type="ECO:0000256" key="1">
    <source>
        <dbReference type="ARBA" id="ARBA00009441"/>
    </source>
</evidence>
<evidence type="ECO:0000256" key="7">
    <source>
        <dbReference type="ARBA" id="ARBA00033408"/>
    </source>
</evidence>
<dbReference type="EMBL" id="UOER01000328">
    <property type="protein sequence ID" value="VAW25117.1"/>
    <property type="molecule type" value="Genomic_DNA"/>
</dbReference>
<feature type="non-terminal residue" evidence="10">
    <location>
        <position position="276"/>
    </location>
</feature>
<evidence type="ECO:0000256" key="6">
    <source>
        <dbReference type="ARBA" id="ARBA00023204"/>
    </source>
</evidence>
<dbReference type="PANTHER" id="PTHR11059:SF0">
    <property type="entry name" value="DNA REPAIR PROTEIN RECN"/>
    <property type="match status" value="1"/>
</dbReference>
<gene>
    <name evidence="10" type="ORF">MNBD_BACTEROID04-1888</name>
</gene>
<keyword evidence="4" id="KW-0227">DNA damage</keyword>
<comment type="similarity">
    <text evidence="1">Belongs to the RecN family.</text>
</comment>
<name>A0A3B0UIE1_9ZZZZ</name>
<keyword evidence="8" id="KW-0175">Coiled coil</keyword>
<dbReference type="GO" id="GO:0006310">
    <property type="term" value="P:DNA recombination"/>
    <property type="evidence" value="ECO:0007669"/>
    <property type="project" value="InterPro"/>
</dbReference>
<dbReference type="GO" id="GO:0043590">
    <property type="term" value="C:bacterial nucleoid"/>
    <property type="evidence" value="ECO:0007669"/>
    <property type="project" value="TreeGrafter"/>
</dbReference>
<evidence type="ECO:0000313" key="10">
    <source>
        <dbReference type="EMBL" id="VAW25117.1"/>
    </source>
</evidence>
<dbReference type="Gene3D" id="3.40.50.300">
    <property type="entry name" value="P-loop containing nucleotide triphosphate hydrolases"/>
    <property type="match status" value="1"/>
</dbReference>
<dbReference type="GO" id="GO:0016887">
    <property type="term" value="F:ATP hydrolysis activity"/>
    <property type="evidence" value="ECO:0007669"/>
    <property type="project" value="InterPro"/>
</dbReference>
<keyword evidence="6" id="KW-0234">DNA repair</keyword>
<dbReference type="PANTHER" id="PTHR11059">
    <property type="entry name" value="DNA REPAIR PROTEIN RECN"/>
    <property type="match status" value="1"/>
</dbReference>
<evidence type="ECO:0000256" key="3">
    <source>
        <dbReference type="ARBA" id="ARBA00022741"/>
    </source>
</evidence>
<dbReference type="GO" id="GO:0005524">
    <property type="term" value="F:ATP binding"/>
    <property type="evidence" value="ECO:0007669"/>
    <property type="project" value="UniProtKB-KW"/>
</dbReference>